<reference evidence="2 3" key="1">
    <citation type="submission" date="2022-11" db="EMBL/GenBank/DDBJ databases">
        <title>Minimal conservation of predation-associated metabolite biosynthetic gene clusters underscores biosynthetic potential of Myxococcota including descriptions for ten novel species: Archangium lansinium sp. nov., Myxococcus landrumus sp. nov., Nannocystis bai.</title>
        <authorList>
            <person name="Ahearne A."/>
            <person name="Stevens C."/>
            <person name="Dowd S."/>
        </authorList>
    </citation>
    <scope>NUCLEOTIDE SEQUENCE [LARGE SCALE GENOMIC DNA]</scope>
    <source>
        <strain evidence="2 3">RJM3</strain>
    </source>
</reference>
<evidence type="ECO:0000256" key="1">
    <source>
        <dbReference type="SAM" id="MobiDB-lite"/>
    </source>
</evidence>
<gene>
    <name evidence="2" type="ORF">POL67_13465</name>
</gene>
<dbReference type="Proteomes" id="UP001221411">
    <property type="component" value="Unassembled WGS sequence"/>
</dbReference>
<keyword evidence="3" id="KW-1185">Reference proteome</keyword>
<organism evidence="2 3">
    <name type="scientific">Polyangium mundeleinium</name>
    <dbReference type="NCBI Taxonomy" id="2995306"/>
    <lineage>
        <taxon>Bacteria</taxon>
        <taxon>Pseudomonadati</taxon>
        <taxon>Myxococcota</taxon>
        <taxon>Polyangia</taxon>
        <taxon>Polyangiales</taxon>
        <taxon>Polyangiaceae</taxon>
        <taxon>Polyangium</taxon>
    </lineage>
</organism>
<name>A0ABT5EKI7_9BACT</name>
<dbReference type="EMBL" id="JAQNDO010000001">
    <property type="protein sequence ID" value="MDC0742355.1"/>
    <property type="molecule type" value="Genomic_DNA"/>
</dbReference>
<dbReference type="RefSeq" id="WP_271917703.1">
    <property type="nucleotide sequence ID" value="NZ_JAQNDO010000001.1"/>
</dbReference>
<accession>A0ABT5EKI7</accession>
<evidence type="ECO:0000313" key="3">
    <source>
        <dbReference type="Proteomes" id="UP001221411"/>
    </source>
</evidence>
<protein>
    <submittedName>
        <fullName evidence="2">Uncharacterized protein</fullName>
    </submittedName>
</protein>
<comment type="caution">
    <text evidence="2">The sequence shown here is derived from an EMBL/GenBank/DDBJ whole genome shotgun (WGS) entry which is preliminary data.</text>
</comment>
<feature type="compositionally biased region" description="Pro residues" evidence="1">
    <location>
        <begin position="35"/>
        <end position="51"/>
    </location>
</feature>
<proteinExistence type="predicted"/>
<evidence type="ECO:0000313" key="2">
    <source>
        <dbReference type="EMBL" id="MDC0742355.1"/>
    </source>
</evidence>
<sequence length="105" mass="11292">MLLLLLDALLLDALLLDALLLDALLLLLDAPPIPPRPPALPSPPSPPPPTPGLVAVAQPLPSHAPKPSVTKTKPSRFVLTTYLRFVRDVHPFFPQVEASPTTTSW</sequence>
<feature type="region of interest" description="Disordered" evidence="1">
    <location>
        <begin position="35"/>
        <end position="71"/>
    </location>
</feature>